<proteinExistence type="predicted"/>
<evidence type="ECO:0000313" key="2">
    <source>
        <dbReference type="Proteomes" id="UP000266673"/>
    </source>
</evidence>
<dbReference type="Proteomes" id="UP000266673">
    <property type="component" value="Unassembled WGS sequence"/>
</dbReference>
<dbReference type="EMBL" id="QKWP01001820">
    <property type="protein sequence ID" value="RIB06419.1"/>
    <property type="molecule type" value="Genomic_DNA"/>
</dbReference>
<comment type="caution">
    <text evidence="1">The sequence shown here is derived from an EMBL/GenBank/DDBJ whole genome shotgun (WGS) entry which is preliminary data.</text>
</comment>
<sequence>MSSYKNSATVCAFAFSTARASGQQVIKSVATKMYRFNQGFRGGGQQNPVLFYGKGPSWGWGAGDLVYEMMQQAGNQSEISDKLPVYPDEHRYDQLCGPGTAAVIWVKCSSKEVE</sequence>
<reference evidence="1 2" key="1">
    <citation type="submission" date="2018-06" db="EMBL/GenBank/DDBJ databases">
        <title>Comparative genomics reveals the genomic features of Rhizophagus irregularis, R. cerebriforme, R. diaphanum and Gigaspora rosea, and their symbiotic lifestyle signature.</title>
        <authorList>
            <person name="Morin E."/>
            <person name="San Clemente H."/>
            <person name="Chen E.C.H."/>
            <person name="De La Providencia I."/>
            <person name="Hainaut M."/>
            <person name="Kuo A."/>
            <person name="Kohler A."/>
            <person name="Murat C."/>
            <person name="Tang N."/>
            <person name="Roy S."/>
            <person name="Loubradou J."/>
            <person name="Henrissat B."/>
            <person name="Grigoriev I.V."/>
            <person name="Corradi N."/>
            <person name="Roux C."/>
            <person name="Martin F.M."/>
        </authorList>
    </citation>
    <scope>NUCLEOTIDE SEQUENCE [LARGE SCALE GENOMIC DNA]</scope>
    <source>
        <strain evidence="1 2">DAOM 194757</strain>
    </source>
</reference>
<keyword evidence="2" id="KW-1185">Reference proteome</keyword>
<evidence type="ECO:0000313" key="1">
    <source>
        <dbReference type="EMBL" id="RIB06419.1"/>
    </source>
</evidence>
<name>A0A397UCD3_9GLOM</name>
<gene>
    <name evidence="1" type="ORF">C2G38_2217175</name>
</gene>
<protein>
    <submittedName>
        <fullName evidence="1">Uncharacterized protein</fullName>
    </submittedName>
</protein>
<dbReference type="AlphaFoldDB" id="A0A397UCD3"/>
<organism evidence="1 2">
    <name type="scientific">Gigaspora rosea</name>
    <dbReference type="NCBI Taxonomy" id="44941"/>
    <lineage>
        <taxon>Eukaryota</taxon>
        <taxon>Fungi</taxon>
        <taxon>Fungi incertae sedis</taxon>
        <taxon>Mucoromycota</taxon>
        <taxon>Glomeromycotina</taxon>
        <taxon>Glomeromycetes</taxon>
        <taxon>Diversisporales</taxon>
        <taxon>Gigasporaceae</taxon>
        <taxon>Gigaspora</taxon>
    </lineage>
</organism>
<accession>A0A397UCD3</accession>